<accession>T1BR32</accession>
<proteinExistence type="predicted"/>
<evidence type="ECO:0000256" key="1">
    <source>
        <dbReference type="ARBA" id="ARBA00022741"/>
    </source>
</evidence>
<reference evidence="4" key="1">
    <citation type="submission" date="2013-08" db="EMBL/GenBank/DDBJ databases">
        <authorList>
            <person name="Mendez C."/>
            <person name="Richter M."/>
            <person name="Ferrer M."/>
            <person name="Sanchez J."/>
        </authorList>
    </citation>
    <scope>NUCLEOTIDE SEQUENCE</scope>
</reference>
<dbReference type="Pfam" id="PF06745">
    <property type="entry name" value="ATPase"/>
    <property type="match status" value="1"/>
</dbReference>
<keyword evidence="1" id="KW-0547">Nucleotide-binding</keyword>
<dbReference type="InterPro" id="IPR027417">
    <property type="entry name" value="P-loop_NTPase"/>
</dbReference>
<feature type="non-terminal residue" evidence="4">
    <location>
        <position position="1"/>
    </location>
</feature>
<dbReference type="PANTHER" id="PTHR43637">
    <property type="entry name" value="UPF0273 PROTEIN TM_0370"/>
    <property type="match status" value="1"/>
</dbReference>
<feature type="domain" description="KaiC" evidence="3">
    <location>
        <begin position="159"/>
        <end position="386"/>
    </location>
</feature>
<dbReference type="AlphaFoldDB" id="T1BR32"/>
<reference evidence="4" key="2">
    <citation type="journal article" date="2014" name="ISME J.">
        <title>Microbial stratification in low pH oxic and suboxic macroscopic growths along an acid mine drainage.</title>
        <authorList>
            <person name="Mendez-Garcia C."/>
            <person name="Mesa V."/>
            <person name="Sprenger R.R."/>
            <person name="Richter M."/>
            <person name="Diez M.S."/>
            <person name="Solano J."/>
            <person name="Bargiela R."/>
            <person name="Golyshina O.V."/>
            <person name="Manteca A."/>
            <person name="Ramos J.L."/>
            <person name="Gallego J.R."/>
            <person name="Llorente I."/>
            <person name="Martins Dos Santos V.A."/>
            <person name="Jensen O.N."/>
            <person name="Pelaez A.I."/>
            <person name="Sanchez J."/>
            <person name="Ferrer M."/>
        </authorList>
    </citation>
    <scope>NUCLEOTIDE SEQUENCE</scope>
</reference>
<keyword evidence="2" id="KW-0067">ATP-binding</keyword>
<dbReference type="SUPFAM" id="SSF52540">
    <property type="entry name" value="P-loop containing nucleoside triphosphate hydrolases"/>
    <property type="match status" value="1"/>
</dbReference>
<gene>
    <name evidence="4" type="ORF">B1B_03825</name>
</gene>
<dbReference type="PROSITE" id="PS51146">
    <property type="entry name" value="KAIC"/>
    <property type="match status" value="1"/>
</dbReference>
<protein>
    <submittedName>
        <fullName evidence="4">Circadian clock protein, KaiC</fullName>
    </submittedName>
</protein>
<evidence type="ECO:0000256" key="2">
    <source>
        <dbReference type="ARBA" id="ARBA00022840"/>
    </source>
</evidence>
<dbReference type="InterPro" id="IPR014774">
    <property type="entry name" value="KaiC-like_dom"/>
</dbReference>
<dbReference type="PANTHER" id="PTHR43637:SF1">
    <property type="entry name" value="UPF0273 PROTEIN TM_0370"/>
    <property type="match status" value="1"/>
</dbReference>
<comment type="caution">
    <text evidence="4">The sequence shown here is derived from an EMBL/GenBank/DDBJ whole genome shotgun (WGS) entry which is preliminary data.</text>
</comment>
<sequence>EDLFERLSARGAIESAPENPGAFRIVPNSVPAGVRVLEAVEKAVRERGLEVELPARLRGKSGIDHHFDILAQREGTRLLIDIVSLEPASPRVRDTIMGYYAKITDVADPARRLLVVVPHLAEDGHRLAQAYGMDVVECADAAAAYSRIRARIEPALTEGLISTGVQGLGPLLGGGFVEGRTYLLLGAVSSGKTTFAIQFLLDGAHRGQRGLLLTTWEAPADIVAHADRIGLDLREQVSRGNIVILNATPMLDQLRRKGFNDPARYDSYLTRVFGELSAHVSRMNATRIAIDTVTPLMPIRKYDEVRTFVSGLDRLGRVTTLITEELGLDGDTALEEYFVSGVIVLRKRSSEEETFRTLQVQKQRQAPHDPAPHRYAIERGAGIVVQ</sequence>
<dbReference type="InterPro" id="IPR010624">
    <property type="entry name" value="KaiC_dom"/>
</dbReference>
<dbReference type="EMBL" id="AUZY01002375">
    <property type="protein sequence ID" value="EQD72322.1"/>
    <property type="molecule type" value="Genomic_DNA"/>
</dbReference>
<evidence type="ECO:0000259" key="3">
    <source>
        <dbReference type="PROSITE" id="PS51146"/>
    </source>
</evidence>
<dbReference type="Gene3D" id="3.40.50.300">
    <property type="entry name" value="P-loop containing nucleotide triphosphate hydrolases"/>
    <property type="match status" value="1"/>
</dbReference>
<organism evidence="4">
    <name type="scientific">mine drainage metagenome</name>
    <dbReference type="NCBI Taxonomy" id="410659"/>
    <lineage>
        <taxon>unclassified sequences</taxon>
        <taxon>metagenomes</taxon>
        <taxon>ecological metagenomes</taxon>
    </lineage>
</organism>
<evidence type="ECO:0000313" key="4">
    <source>
        <dbReference type="EMBL" id="EQD72322.1"/>
    </source>
</evidence>
<name>T1BR32_9ZZZZ</name>
<dbReference type="GO" id="GO:0005524">
    <property type="term" value="F:ATP binding"/>
    <property type="evidence" value="ECO:0007669"/>
    <property type="project" value="UniProtKB-KW"/>
</dbReference>